<name>A0A8H4TWZ6_9HYPO</name>
<evidence type="ECO:0000313" key="2">
    <source>
        <dbReference type="EMBL" id="KAF4965528.1"/>
    </source>
</evidence>
<comment type="caution">
    <text evidence="2">The sequence shown here is derived from an EMBL/GenBank/DDBJ whole genome shotgun (WGS) entry which is preliminary data.</text>
</comment>
<feature type="region of interest" description="Disordered" evidence="1">
    <location>
        <begin position="1"/>
        <end position="29"/>
    </location>
</feature>
<evidence type="ECO:0000313" key="3">
    <source>
        <dbReference type="Proteomes" id="UP000622797"/>
    </source>
</evidence>
<accession>A0A8H4TWZ6</accession>
<evidence type="ECO:0000256" key="1">
    <source>
        <dbReference type="SAM" id="MobiDB-lite"/>
    </source>
</evidence>
<keyword evidence="3" id="KW-1185">Reference proteome</keyword>
<reference evidence="2" key="2">
    <citation type="submission" date="2020-05" db="EMBL/GenBank/DDBJ databases">
        <authorList>
            <person name="Kim H.-S."/>
            <person name="Proctor R.H."/>
            <person name="Brown D.W."/>
        </authorList>
    </citation>
    <scope>NUCLEOTIDE SEQUENCE</scope>
    <source>
        <strain evidence="2">NRRL 20472</strain>
    </source>
</reference>
<organism evidence="2 3">
    <name type="scientific">Fusarium sarcochroum</name>
    <dbReference type="NCBI Taxonomy" id="1208366"/>
    <lineage>
        <taxon>Eukaryota</taxon>
        <taxon>Fungi</taxon>
        <taxon>Dikarya</taxon>
        <taxon>Ascomycota</taxon>
        <taxon>Pezizomycotina</taxon>
        <taxon>Sordariomycetes</taxon>
        <taxon>Hypocreomycetidae</taxon>
        <taxon>Hypocreales</taxon>
        <taxon>Nectriaceae</taxon>
        <taxon>Fusarium</taxon>
        <taxon>Fusarium lateritium species complex</taxon>
    </lineage>
</organism>
<dbReference type="Proteomes" id="UP000622797">
    <property type="component" value="Unassembled WGS sequence"/>
</dbReference>
<dbReference type="EMBL" id="JABEXW010000345">
    <property type="protein sequence ID" value="KAF4965528.1"/>
    <property type="molecule type" value="Genomic_DNA"/>
</dbReference>
<protein>
    <submittedName>
        <fullName evidence="2">Uncharacterized protein</fullName>
    </submittedName>
</protein>
<feature type="compositionally biased region" description="Basic residues" evidence="1">
    <location>
        <begin position="1"/>
        <end position="14"/>
    </location>
</feature>
<sequence length="100" mass="11000">MTTSHPPRKGRGRPRKDWTVLAGPDKGRDKYQGAVPFPQNVSDQSPLNPVESSVLDHFVSSTGPSLGNNPTDPYGYAWSGTGLTTWPIYQGKMPTKRRSM</sequence>
<gene>
    <name evidence="2" type="ORF">FSARC_6708</name>
</gene>
<proteinExistence type="predicted"/>
<reference evidence="2" key="1">
    <citation type="journal article" date="2020" name="BMC Genomics">
        <title>Correction to: Identification and distribution of gene clusters required for synthesis of sphingolipid metabolism inhibitors in diverse species of the filamentous fungus Fusarium.</title>
        <authorList>
            <person name="Kim H.S."/>
            <person name="Lohmar J.M."/>
            <person name="Busman M."/>
            <person name="Brown D.W."/>
            <person name="Naumann T.A."/>
            <person name="Divon H.H."/>
            <person name="Lysoe E."/>
            <person name="Uhlig S."/>
            <person name="Proctor R.H."/>
        </authorList>
    </citation>
    <scope>NUCLEOTIDE SEQUENCE</scope>
    <source>
        <strain evidence="2">NRRL 20472</strain>
    </source>
</reference>
<dbReference type="AlphaFoldDB" id="A0A8H4TWZ6"/>